<keyword evidence="2" id="KW-1185">Reference proteome</keyword>
<dbReference type="Proteomes" id="UP001580430">
    <property type="component" value="Unassembled WGS sequence"/>
</dbReference>
<proteinExistence type="predicted"/>
<sequence>MKTNPQLISEWISEQIELGKTDDELNNRVFYDGSDVYTIKKSNRKGIFDLRCTIGGAISLKDLRDVHQ</sequence>
<reference evidence="1 2" key="1">
    <citation type="submission" date="2024-09" db="EMBL/GenBank/DDBJ databases">
        <title>Paenibacillus zeirhizospherea sp. nov., isolated from surface of the maize (Zea mays) roots in a horticulture field, Hungary.</title>
        <authorList>
            <person name="Marton D."/>
            <person name="Farkas M."/>
            <person name="Bedics A."/>
            <person name="Toth E."/>
            <person name="Tancsics A."/>
            <person name="Boka K."/>
            <person name="Marati G."/>
            <person name="Kriszt B."/>
            <person name="Cserhati M."/>
        </authorList>
    </citation>
    <scope>NUCLEOTIDE SEQUENCE [LARGE SCALE GENOMIC DNA]</scope>
    <source>
        <strain evidence="1 2">JCM 18446</strain>
    </source>
</reference>
<evidence type="ECO:0000313" key="1">
    <source>
        <dbReference type="EMBL" id="MFB5758906.1"/>
    </source>
</evidence>
<comment type="caution">
    <text evidence="1">The sequence shown here is derived from an EMBL/GenBank/DDBJ whole genome shotgun (WGS) entry which is preliminary data.</text>
</comment>
<dbReference type="RefSeq" id="WP_375518159.1">
    <property type="nucleotide sequence ID" value="NZ_JBHIRY010000001.1"/>
</dbReference>
<name>A0ABV5BUV0_9BACL</name>
<dbReference type="EMBL" id="JBHIRY010000001">
    <property type="protein sequence ID" value="MFB5758906.1"/>
    <property type="molecule type" value="Genomic_DNA"/>
</dbReference>
<evidence type="ECO:0000313" key="2">
    <source>
        <dbReference type="Proteomes" id="UP001580430"/>
    </source>
</evidence>
<organism evidence="1 2">
    <name type="scientific">Paenibacillus medicaginis</name>
    <dbReference type="NCBI Taxonomy" id="1470560"/>
    <lineage>
        <taxon>Bacteria</taxon>
        <taxon>Bacillati</taxon>
        <taxon>Bacillota</taxon>
        <taxon>Bacilli</taxon>
        <taxon>Bacillales</taxon>
        <taxon>Paenibacillaceae</taxon>
        <taxon>Paenibacillus</taxon>
    </lineage>
</organism>
<accession>A0ABV5BUV0</accession>
<gene>
    <name evidence="1" type="ORF">ACE5LO_00725</name>
</gene>
<protein>
    <submittedName>
        <fullName evidence="1">Uncharacterized protein</fullName>
    </submittedName>
</protein>